<accession>A0A5C6DCF3</accession>
<comment type="caution">
    <text evidence="1">The sequence shown here is derived from an EMBL/GenBank/DDBJ whole genome shotgun (WGS) entry which is preliminary data.</text>
</comment>
<dbReference type="AlphaFoldDB" id="A0A5C6DCF3"/>
<dbReference type="Proteomes" id="UP000319143">
    <property type="component" value="Unassembled WGS sequence"/>
</dbReference>
<keyword evidence="2" id="KW-1185">Reference proteome</keyword>
<reference evidence="1 2" key="1">
    <citation type="submission" date="2019-02" db="EMBL/GenBank/DDBJ databases">
        <title>Deep-cultivation of Planctomycetes and their phenomic and genomic characterization uncovers novel biology.</title>
        <authorList>
            <person name="Wiegand S."/>
            <person name="Jogler M."/>
            <person name="Boedeker C."/>
            <person name="Pinto D."/>
            <person name="Vollmers J."/>
            <person name="Rivas-Marin E."/>
            <person name="Kohn T."/>
            <person name="Peeters S.H."/>
            <person name="Heuer A."/>
            <person name="Rast P."/>
            <person name="Oberbeckmann S."/>
            <person name="Bunk B."/>
            <person name="Jeske O."/>
            <person name="Meyerdierks A."/>
            <person name="Storesund J.E."/>
            <person name="Kallscheuer N."/>
            <person name="Luecker S."/>
            <person name="Lage O.M."/>
            <person name="Pohl T."/>
            <person name="Merkel B.J."/>
            <person name="Hornburger P."/>
            <person name="Mueller R.-W."/>
            <person name="Bruemmer F."/>
            <person name="Labrenz M."/>
            <person name="Spormann A.M."/>
            <person name="Op Den Camp H."/>
            <person name="Overmann J."/>
            <person name="Amann R."/>
            <person name="Jetten M.S.M."/>
            <person name="Mascher T."/>
            <person name="Medema M.H."/>
            <person name="Devos D.P."/>
            <person name="Kaster A.-K."/>
            <person name="Ovreas L."/>
            <person name="Rohde M."/>
            <person name="Galperin M.Y."/>
            <person name="Jogler C."/>
        </authorList>
    </citation>
    <scope>NUCLEOTIDE SEQUENCE [LARGE SCALE GENOMIC DNA]</scope>
    <source>
        <strain evidence="1 2">Poly41</strain>
    </source>
</reference>
<evidence type="ECO:0000313" key="1">
    <source>
        <dbReference type="EMBL" id="TWU34923.1"/>
    </source>
</evidence>
<proteinExistence type="predicted"/>
<organism evidence="1 2">
    <name type="scientific">Novipirellula artificiosorum</name>
    <dbReference type="NCBI Taxonomy" id="2528016"/>
    <lineage>
        <taxon>Bacteria</taxon>
        <taxon>Pseudomonadati</taxon>
        <taxon>Planctomycetota</taxon>
        <taxon>Planctomycetia</taxon>
        <taxon>Pirellulales</taxon>
        <taxon>Pirellulaceae</taxon>
        <taxon>Novipirellula</taxon>
    </lineage>
</organism>
<sequence length="35" mass="3883">MEPIKNRLQAWTDKVTARDILALTFGMAAAYLCGL</sequence>
<gene>
    <name evidence="1" type="ORF">Poly41_40660</name>
</gene>
<evidence type="ECO:0000313" key="2">
    <source>
        <dbReference type="Proteomes" id="UP000319143"/>
    </source>
</evidence>
<name>A0A5C6DCF3_9BACT</name>
<protein>
    <submittedName>
        <fullName evidence="1">Uncharacterized protein</fullName>
    </submittedName>
</protein>
<dbReference type="EMBL" id="SJPV01000007">
    <property type="protein sequence ID" value="TWU34923.1"/>
    <property type="molecule type" value="Genomic_DNA"/>
</dbReference>